<dbReference type="AlphaFoldDB" id="A0A0F9HW19"/>
<comment type="caution">
    <text evidence="2">The sequence shown here is derived from an EMBL/GenBank/DDBJ whole genome shotgun (WGS) entry which is preliminary data.</text>
</comment>
<evidence type="ECO:0000313" key="2">
    <source>
        <dbReference type="EMBL" id="KKL79297.1"/>
    </source>
</evidence>
<dbReference type="SUPFAM" id="SSF52266">
    <property type="entry name" value="SGNH hydrolase"/>
    <property type="match status" value="1"/>
</dbReference>
<dbReference type="GO" id="GO:0004622">
    <property type="term" value="F:phosphatidylcholine lysophospholipase activity"/>
    <property type="evidence" value="ECO:0007669"/>
    <property type="project" value="TreeGrafter"/>
</dbReference>
<dbReference type="InterPro" id="IPR013830">
    <property type="entry name" value="SGNH_hydro"/>
</dbReference>
<organism evidence="2">
    <name type="scientific">marine sediment metagenome</name>
    <dbReference type="NCBI Taxonomy" id="412755"/>
    <lineage>
        <taxon>unclassified sequences</taxon>
        <taxon>metagenomes</taxon>
        <taxon>ecological metagenomes</taxon>
    </lineage>
</organism>
<dbReference type="InterPro" id="IPR036514">
    <property type="entry name" value="SGNH_hydro_sf"/>
</dbReference>
<dbReference type="EMBL" id="LAZR01023212">
    <property type="protein sequence ID" value="KKL79297.1"/>
    <property type="molecule type" value="Genomic_DNA"/>
</dbReference>
<evidence type="ECO:0000259" key="1">
    <source>
        <dbReference type="Pfam" id="PF13472"/>
    </source>
</evidence>
<dbReference type="PANTHER" id="PTHR30383:SF5">
    <property type="entry name" value="SGNH HYDROLASE-TYPE ESTERASE DOMAIN-CONTAINING PROTEIN"/>
    <property type="match status" value="1"/>
</dbReference>
<name>A0A0F9HW19_9ZZZZ</name>
<dbReference type="PANTHER" id="PTHR30383">
    <property type="entry name" value="THIOESTERASE 1/PROTEASE 1/LYSOPHOSPHOLIPASE L1"/>
    <property type="match status" value="1"/>
</dbReference>
<reference evidence="2" key="1">
    <citation type="journal article" date="2015" name="Nature">
        <title>Complex archaea that bridge the gap between prokaryotes and eukaryotes.</title>
        <authorList>
            <person name="Spang A."/>
            <person name="Saw J.H."/>
            <person name="Jorgensen S.L."/>
            <person name="Zaremba-Niedzwiedzka K."/>
            <person name="Martijn J."/>
            <person name="Lind A.E."/>
            <person name="van Eijk R."/>
            <person name="Schleper C."/>
            <person name="Guy L."/>
            <person name="Ettema T.J."/>
        </authorList>
    </citation>
    <scope>NUCLEOTIDE SEQUENCE</scope>
</reference>
<proteinExistence type="predicted"/>
<feature type="domain" description="SGNH hydrolase-type esterase" evidence="1">
    <location>
        <begin position="71"/>
        <end position="267"/>
    </location>
</feature>
<protein>
    <recommendedName>
        <fullName evidence="1">SGNH hydrolase-type esterase domain-containing protein</fullName>
    </recommendedName>
</protein>
<gene>
    <name evidence="2" type="ORF">LCGC14_2016250</name>
</gene>
<dbReference type="Gene3D" id="3.40.50.1110">
    <property type="entry name" value="SGNH hydrolase"/>
    <property type="match status" value="1"/>
</dbReference>
<accession>A0A0F9HW19</accession>
<dbReference type="InterPro" id="IPR051532">
    <property type="entry name" value="Ester_Hydrolysis_Enzymes"/>
</dbReference>
<dbReference type="Pfam" id="PF13472">
    <property type="entry name" value="Lipase_GDSL_2"/>
    <property type="match status" value="1"/>
</dbReference>
<sequence length="310" mass="33584">MNRKSLTIVLVGLLAGAGVLSAAEAEVRPVPKKLAPVQRAGDTVVADDWDWPKAMIPVAKKFTGKAGMVLCIGDSITYANQSTRWASSVSGNSKGGYTESDKAILRFSHAYDGRKETNGWWMAAVDRPGGRSETAASGIRTDQYIKGGFHNLPSLAKILKKFNPQVVFILLGTNDAGRRKAPDVLKDMNTIIETILNNGTIPVLQTLPPARSKRKHADIKAYNGLYLALAKARKIPVIDLYGEMVSRQPGGKWQGTLVGGDGVHLTHKLSSGPASKENLANCGYLLRCWLSVQKLKQVKAKVIDKARKAR</sequence>